<name>A0AAV9AFD5_ACOGR</name>
<evidence type="ECO:0000313" key="1">
    <source>
        <dbReference type="EMBL" id="KAK1262731.1"/>
    </source>
</evidence>
<dbReference type="Proteomes" id="UP001179952">
    <property type="component" value="Unassembled WGS sequence"/>
</dbReference>
<dbReference type="CDD" id="cd10527">
    <property type="entry name" value="SET_LSMT"/>
    <property type="match status" value="1"/>
</dbReference>
<dbReference type="EMBL" id="JAUJYN010000010">
    <property type="protein sequence ID" value="KAK1262731.1"/>
    <property type="molecule type" value="Genomic_DNA"/>
</dbReference>
<dbReference type="InterPro" id="IPR046341">
    <property type="entry name" value="SET_dom_sf"/>
</dbReference>
<accession>A0AAV9AFD5</accession>
<dbReference type="InterPro" id="IPR050600">
    <property type="entry name" value="SETD3_SETD6_MTase"/>
</dbReference>
<dbReference type="PANTHER" id="PTHR13271">
    <property type="entry name" value="UNCHARACTERIZED PUTATIVE METHYLTRANSFERASE"/>
    <property type="match status" value="1"/>
</dbReference>
<organism evidence="1 2">
    <name type="scientific">Acorus gramineus</name>
    <name type="common">Dwarf sweet flag</name>
    <dbReference type="NCBI Taxonomy" id="55184"/>
    <lineage>
        <taxon>Eukaryota</taxon>
        <taxon>Viridiplantae</taxon>
        <taxon>Streptophyta</taxon>
        <taxon>Embryophyta</taxon>
        <taxon>Tracheophyta</taxon>
        <taxon>Spermatophyta</taxon>
        <taxon>Magnoliopsida</taxon>
        <taxon>Liliopsida</taxon>
        <taxon>Acoraceae</taxon>
        <taxon>Acorus</taxon>
    </lineage>
</organism>
<comment type="caution">
    <text evidence="1">The sequence shown here is derived from an EMBL/GenBank/DDBJ whole genome shotgun (WGS) entry which is preliminary data.</text>
</comment>
<dbReference type="FunFam" id="3.90.1410.10:FF:000008">
    <property type="entry name" value="SET domain-containing protein"/>
    <property type="match status" value="1"/>
</dbReference>
<evidence type="ECO:0000313" key="2">
    <source>
        <dbReference type="Proteomes" id="UP001179952"/>
    </source>
</evidence>
<protein>
    <recommendedName>
        <fullName evidence="3">SET domain-containing protein</fullName>
    </recommendedName>
</protein>
<reference evidence="1" key="2">
    <citation type="submission" date="2023-06" db="EMBL/GenBank/DDBJ databases">
        <authorList>
            <person name="Ma L."/>
            <person name="Liu K.-W."/>
            <person name="Li Z."/>
            <person name="Hsiao Y.-Y."/>
            <person name="Qi Y."/>
            <person name="Fu T."/>
            <person name="Tang G."/>
            <person name="Zhang D."/>
            <person name="Sun W.-H."/>
            <person name="Liu D.-K."/>
            <person name="Li Y."/>
            <person name="Chen G.-Z."/>
            <person name="Liu X.-D."/>
            <person name="Liao X.-Y."/>
            <person name="Jiang Y.-T."/>
            <person name="Yu X."/>
            <person name="Hao Y."/>
            <person name="Huang J."/>
            <person name="Zhao X.-W."/>
            <person name="Ke S."/>
            <person name="Chen Y.-Y."/>
            <person name="Wu W.-L."/>
            <person name="Hsu J.-L."/>
            <person name="Lin Y.-F."/>
            <person name="Huang M.-D."/>
            <person name="Li C.-Y."/>
            <person name="Huang L."/>
            <person name="Wang Z.-W."/>
            <person name="Zhao X."/>
            <person name="Zhong W.-Y."/>
            <person name="Peng D.-H."/>
            <person name="Ahmad S."/>
            <person name="Lan S."/>
            <person name="Zhang J.-S."/>
            <person name="Tsai W.-C."/>
            <person name="Van De Peer Y."/>
            <person name="Liu Z.-J."/>
        </authorList>
    </citation>
    <scope>NUCLEOTIDE SEQUENCE</scope>
    <source>
        <strain evidence="1">SCP</strain>
        <tissue evidence="1">Leaves</tissue>
    </source>
</reference>
<evidence type="ECO:0008006" key="3">
    <source>
        <dbReference type="Google" id="ProtNLM"/>
    </source>
</evidence>
<dbReference type="GO" id="GO:0016279">
    <property type="term" value="F:protein-lysine N-methyltransferase activity"/>
    <property type="evidence" value="ECO:0007669"/>
    <property type="project" value="TreeGrafter"/>
</dbReference>
<dbReference type="PANTHER" id="PTHR13271:SF55">
    <property type="entry name" value="SET DOMAIN-CONTAINING PROTEIN"/>
    <property type="match status" value="1"/>
</dbReference>
<dbReference type="Gene3D" id="3.90.1410.10">
    <property type="entry name" value="set domain protein methyltransferase, domain 1"/>
    <property type="match status" value="1"/>
</dbReference>
<keyword evidence="2" id="KW-1185">Reference proteome</keyword>
<reference evidence="1" key="1">
    <citation type="journal article" date="2023" name="Nat. Commun.">
        <title>Diploid and tetraploid genomes of Acorus and the evolution of monocots.</title>
        <authorList>
            <person name="Ma L."/>
            <person name="Liu K.W."/>
            <person name="Li Z."/>
            <person name="Hsiao Y.Y."/>
            <person name="Qi Y."/>
            <person name="Fu T."/>
            <person name="Tang G.D."/>
            <person name="Zhang D."/>
            <person name="Sun W.H."/>
            <person name="Liu D.K."/>
            <person name="Li Y."/>
            <person name="Chen G.Z."/>
            <person name="Liu X.D."/>
            <person name="Liao X.Y."/>
            <person name="Jiang Y.T."/>
            <person name="Yu X."/>
            <person name="Hao Y."/>
            <person name="Huang J."/>
            <person name="Zhao X.W."/>
            <person name="Ke S."/>
            <person name="Chen Y.Y."/>
            <person name="Wu W.L."/>
            <person name="Hsu J.L."/>
            <person name="Lin Y.F."/>
            <person name="Huang M.D."/>
            <person name="Li C.Y."/>
            <person name="Huang L."/>
            <person name="Wang Z.W."/>
            <person name="Zhao X."/>
            <person name="Zhong W.Y."/>
            <person name="Peng D.H."/>
            <person name="Ahmad S."/>
            <person name="Lan S."/>
            <person name="Zhang J.S."/>
            <person name="Tsai W.C."/>
            <person name="Van de Peer Y."/>
            <person name="Liu Z.J."/>
        </authorList>
    </citation>
    <scope>NUCLEOTIDE SEQUENCE</scope>
    <source>
        <strain evidence="1">SCP</strain>
    </source>
</reference>
<dbReference type="AlphaFoldDB" id="A0AAV9AFD5"/>
<gene>
    <name evidence="1" type="ORF">QJS04_geneDACA000983</name>
</gene>
<sequence>MEANEEAESKCDHFLRWLQANGAELRGCAIRCSGPSTGYGVFSSSSSGGGGGTSGGPEVLLVVPLDLAITPMSVLRDPLLGPRCGELFEEGDVDDRFLIMLFLTVQRLRKNSPWKPYIDMLPTAFGNPLWFTDDELDELKGTALYRATTLQKKKLQGLFEEKVKHLVGEFLLLDGDSESEVRFEDFLWANSIFWTRALNIPFPHSYVFPQSQEGKGGEKTPSSEQSDTVWVEGLVPGIDFCNHSLKAQATWEVDGTGSITGIPSSMYLLSAEQNALQAVKEICISYGNKGNEELLYLYGFVIDNNSDDYLMVHYPIEALKSVPFSDVKGRLLELQKAEMRFLLPRSLLDHGFFSESPVQDKNKYSTSQFHSYSWSGHRKAPSYLNTLVFPEEFLAMLRTIAMKEDEINQVSSLLEQLIGSGDDRQPSDQEVQAAVWEACGDSGALQLLVDLLNVKMMELEEGSGAEDCDAKILENTHACDVLQSNNIEGTGQELMTKNRWSSIVYRCGQKQLTRLFLKEAVHALELCLNEQP</sequence>
<proteinExistence type="predicted"/>
<dbReference type="SUPFAM" id="SSF82199">
    <property type="entry name" value="SET domain"/>
    <property type="match status" value="1"/>
</dbReference>